<sequence length="11" mass="1239">MVFNKESVQAS</sequence>
<reference evidence="1" key="1">
    <citation type="submission" date="2018-02" db="EMBL/GenBank/DDBJ databases">
        <title>Rhizophora mucronata_Transcriptome.</title>
        <authorList>
            <person name="Meera S.P."/>
            <person name="Sreeshan A."/>
            <person name="Augustine A."/>
        </authorList>
    </citation>
    <scope>NUCLEOTIDE SEQUENCE</scope>
    <source>
        <tissue evidence="1">Leaf</tissue>
    </source>
</reference>
<name>A0A2P2PF82_RHIMU</name>
<evidence type="ECO:0000313" key="1">
    <source>
        <dbReference type="EMBL" id="MBX53396.1"/>
    </source>
</evidence>
<protein>
    <submittedName>
        <fullName evidence="1">Uncharacterized protein</fullName>
    </submittedName>
</protein>
<accession>A0A2P2PF82</accession>
<proteinExistence type="predicted"/>
<dbReference type="EMBL" id="GGEC01072912">
    <property type="protein sequence ID" value="MBX53396.1"/>
    <property type="molecule type" value="Transcribed_RNA"/>
</dbReference>
<organism evidence="1">
    <name type="scientific">Rhizophora mucronata</name>
    <name type="common">Asiatic mangrove</name>
    <dbReference type="NCBI Taxonomy" id="61149"/>
    <lineage>
        <taxon>Eukaryota</taxon>
        <taxon>Viridiplantae</taxon>
        <taxon>Streptophyta</taxon>
        <taxon>Embryophyta</taxon>
        <taxon>Tracheophyta</taxon>
        <taxon>Spermatophyta</taxon>
        <taxon>Magnoliopsida</taxon>
        <taxon>eudicotyledons</taxon>
        <taxon>Gunneridae</taxon>
        <taxon>Pentapetalae</taxon>
        <taxon>rosids</taxon>
        <taxon>fabids</taxon>
        <taxon>Malpighiales</taxon>
        <taxon>Rhizophoraceae</taxon>
        <taxon>Rhizophora</taxon>
    </lineage>
</organism>